<evidence type="ECO:0000313" key="2">
    <source>
        <dbReference type="Proteomes" id="UP000326780"/>
    </source>
</evidence>
<dbReference type="RefSeq" id="WP_153280757.1">
    <property type="nucleotide sequence ID" value="NZ_CP045644.1"/>
</dbReference>
<dbReference type="GO" id="GO:0016740">
    <property type="term" value="F:transferase activity"/>
    <property type="evidence" value="ECO:0007669"/>
    <property type="project" value="UniProtKB-KW"/>
</dbReference>
<dbReference type="EMBL" id="CP045644">
    <property type="protein sequence ID" value="QFZ81791.1"/>
    <property type="molecule type" value="Genomic_DNA"/>
</dbReference>
<protein>
    <submittedName>
        <fullName evidence="1">Glycosyltransferase</fullName>
    </submittedName>
</protein>
<proteinExistence type="predicted"/>
<keyword evidence="1" id="KW-0808">Transferase</keyword>
<dbReference type="Pfam" id="PF13692">
    <property type="entry name" value="Glyco_trans_1_4"/>
    <property type="match status" value="1"/>
</dbReference>
<gene>
    <name evidence="1" type="ORF">GFK26_02885</name>
</gene>
<dbReference type="Proteomes" id="UP000326780">
    <property type="component" value="Chromosome"/>
</dbReference>
<dbReference type="Gene3D" id="3.40.50.2000">
    <property type="entry name" value="Glycogen Phosphorylase B"/>
    <property type="match status" value="2"/>
</dbReference>
<sequence>MFSLDVPAVPYADPWLLPVSARLAMLHQRRGAKRVAYFYEEPNNSTFRYRAYNMAQVLNESGVENVSASYFFLSDSERFDEIADAADVLVICRSRYCHRINGLITRFRSRRKQVLFDVDDLVFDTDYAHLVMATLGLDLTQAGVWDDWFAMIARMGQTLRLCDGAITTNDFLAQKLADYAGLPVAVVPNFMNREQLALAEKVYAAKERMRFTGDGKVCLGYFSGSPSHRLDYAIVEPALIEVMAERPDVEVMVVGYIDHGPAMKKFAHRISRQPFHDYVNLQRLLGTVEFNLMPLQSNAFTDCKSELKYFEAASVGTLSIASPGFTYRHAIRDGENGYLAKAHEWTEVILKAVDRSSANYGTMAALARQDALAKFGWQHQAEAILTALQIA</sequence>
<name>A0A5Q0LWS6_VARPD</name>
<accession>A0A5Q0LWS6</accession>
<dbReference type="AlphaFoldDB" id="A0A5Q0LWS6"/>
<evidence type="ECO:0000313" key="1">
    <source>
        <dbReference type="EMBL" id="QFZ81791.1"/>
    </source>
</evidence>
<reference evidence="1 2" key="1">
    <citation type="submission" date="2019-10" db="EMBL/GenBank/DDBJ databases">
        <title>Complete genome sequence of Variovorax paradoxus 5C-2.</title>
        <authorList>
            <person name="Gogoleva N.E."/>
            <person name="Balkin A.S."/>
        </authorList>
    </citation>
    <scope>NUCLEOTIDE SEQUENCE [LARGE SCALE GENOMIC DNA]</scope>
    <source>
        <strain evidence="1 2">5C-2</strain>
    </source>
</reference>
<organism evidence="1 2">
    <name type="scientific">Variovorax paradoxus</name>
    <dbReference type="NCBI Taxonomy" id="34073"/>
    <lineage>
        <taxon>Bacteria</taxon>
        <taxon>Pseudomonadati</taxon>
        <taxon>Pseudomonadota</taxon>
        <taxon>Betaproteobacteria</taxon>
        <taxon>Burkholderiales</taxon>
        <taxon>Comamonadaceae</taxon>
        <taxon>Variovorax</taxon>
    </lineage>
</organism>
<dbReference type="SUPFAM" id="SSF53756">
    <property type="entry name" value="UDP-Glycosyltransferase/glycogen phosphorylase"/>
    <property type="match status" value="1"/>
</dbReference>